<keyword evidence="3" id="KW-0560">Oxidoreductase</keyword>
<feature type="region of interest" description="Disordered" evidence="6">
    <location>
        <begin position="373"/>
        <end position="442"/>
    </location>
</feature>
<dbReference type="Proteomes" id="UP001501581">
    <property type="component" value="Unassembled WGS sequence"/>
</dbReference>
<dbReference type="SUPFAM" id="SSF55961">
    <property type="entry name" value="Bet v1-like"/>
    <property type="match status" value="1"/>
</dbReference>
<keyword evidence="9" id="KW-1185">Reference proteome</keyword>
<proteinExistence type="predicted"/>
<dbReference type="InterPro" id="IPR036922">
    <property type="entry name" value="Rieske_2Fe-2S_sf"/>
</dbReference>
<dbReference type="InterPro" id="IPR015881">
    <property type="entry name" value="ARHD_Rieske_2Fe_2S"/>
</dbReference>
<evidence type="ECO:0000313" key="8">
    <source>
        <dbReference type="EMBL" id="GAA1108316.1"/>
    </source>
</evidence>
<comment type="caution">
    <text evidence="8">The sequence shown here is derived from an EMBL/GenBank/DDBJ whole genome shotgun (WGS) entry which is preliminary data.</text>
</comment>
<evidence type="ECO:0000256" key="2">
    <source>
        <dbReference type="ARBA" id="ARBA00022723"/>
    </source>
</evidence>
<feature type="domain" description="Rieske" evidence="7">
    <location>
        <begin position="6"/>
        <end position="111"/>
    </location>
</feature>
<evidence type="ECO:0000313" key="9">
    <source>
        <dbReference type="Proteomes" id="UP001501581"/>
    </source>
</evidence>
<accession>A0ABN1TY07</accession>
<protein>
    <submittedName>
        <fullName evidence="8">Aromatic ring-hydroxylating dioxygenase subunit alpha</fullName>
    </submittedName>
</protein>
<feature type="compositionally biased region" description="Basic and acidic residues" evidence="6">
    <location>
        <begin position="433"/>
        <end position="442"/>
    </location>
</feature>
<feature type="compositionally biased region" description="Low complexity" evidence="6">
    <location>
        <begin position="406"/>
        <end position="429"/>
    </location>
</feature>
<dbReference type="InterPro" id="IPR017941">
    <property type="entry name" value="Rieske_2Fe-2S"/>
</dbReference>
<dbReference type="PANTHER" id="PTHR21266">
    <property type="entry name" value="IRON-SULFUR DOMAIN CONTAINING PROTEIN"/>
    <property type="match status" value="1"/>
</dbReference>
<dbReference type="Pfam" id="PF19112">
    <property type="entry name" value="VanA_C"/>
    <property type="match status" value="1"/>
</dbReference>
<evidence type="ECO:0000256" key="6">
    <source>
        <dbReference type="SAM" id="MobiDB-lite"/>
    </source>
</evidence>
<keyword evidence="4" id="KW-0408">Iron</keyword>
<organism evidence="8 9">
    <name type="scientific">Nocardioides dubius</name>
    <dbReference type="NCBI Taxonomy" id="317019"/>
    <lineage>
        <taxon>Bacteria</taxon>
        <taxon>Bacillati</taxon>
        <taxon>Actinomycetota</taxon>
        <taxon>Actinomycetes</taxon>
        <taxon>Propionibacteriales</taxon>
        <taxon>Nocardioidaceae</taxon>
        <taxon>Nocardioides</taxon>
    </lineage>
</organism>
<dbReference type="GO" id="GO:0051213">
    <property type="term" value="F:dioxygenase activity"/>
    <property type="evidence" value="ECO:0007669"/>
    <property type="project" value="UniProtKB-KW"/>
</dbReference>
<keyword evidence="2" id="KW-0479">Metal-binding</keyword>
<dbReference type="InterPro" id="IPR044043">
    <property type="entry name" value="VanA_C_cat"/>
</dbReference>
<dbReference type="Pfam" id="PF00355">
    <property type="entry name" value="Rieske"/>
    <property type="match status" value="1"/>
</dbReference>
<keyword evidence="1" id="KW-0001">2Fe-2S</keyword>
<dbReference type="EMBL" id="BAAALG010000011">
    <property type="protein sequence ID" value="GAA1108316.1"/>
    <property type="molecule type" value="Genomic_DNA"/>
</dbReference>
<evidence type="ECO:0000256" key="4">
    <source>
        <dbReference type="ARBA" id="ARBA00023004"/>
    </source>
</evidence>
<dbReference type="SUPFAM" id="SSF50022">
    <property type="entry name" value="ISP domain"/>
    <property type="match status" value="1"/>
</dbReference>
<keyword evidence="8" id="KW-0223">Dioxygenase</keyword>
<dbReference type="PROSITE" id="PS00570">
    <property type="entry name" value="RING_HYDROXYL_ALPHA"/>
    <property type="match status" value="1"/>
</dbReference>
<dbReference type="Gene3D" id="2.102.10.10">
    <property type="entry name" value="Rieske [2Fe-2S] iron-sulphur domain"/>
    <property type="match status" value="1"/>
</dbReference>
<sequence length="442" mass="49657">MFKNFWYAVEFSEVLKPAKPMKVKLLGQQLVLYRKSSDNSVVAMSDLCVHRGAALSGGEVKNDCIVCPYHGWEYNPEGVVEKIPAHPQQGIPRKARIDSYPTQEKYKFIWVYMGDLPEEERPPIPDWSVIDDDVNFRAVTGSFLWKSNYERILENGVDVAHTPFVHGGVFGNKEKPEVPEFAIEESEWHCKVSIELFPPRSKGLWGLINPNKQDLANRPPVPVSTTWWLPNLLLLEIGTPMGPMKIFDVNIPVDEETTMVKFVALRSFFKGAWADADAKRRIFKVLKEDRDIVDAVRPELLPFDLSAELHVKSDYNAVKYRRRRQELIDLGWDVDDNTIVGEGPARVEARVIPSPTRKAVPELASAWNFKEAQSRRIRESGQSGKVAPLRKERRLVHDDPPAAPSAEGDAATPETAAAKPAAKPTAKPAKPGPKPDSKEVNA</sequence>
<name>A0ABN1TY07_9ACTN</name>
<dbReference type="PROSITE" id="PS51296">
    <property type="entry name" value="RIESKE"/>
    <property type="match status" value="1"/>
</dbReference>
<keyword evidence="5" id="KW-0411">Iron-sulfur</keyword>
<dbReference type="PANTHER" id="PTHR21266:SF59">
    <property type="entry name" value="BLR4922 PROTEIN"/>
    <property type="match status" value="1"/>
</dbReference>
<dbReference type="RefSeq" id="WP_343995683.1">
    <property type="nucleotide sequence ID" value="NZ_BAAALG010000011.1"/>
</dbReference>
<evidence type="ECO:0000256" key="1">
    <source>
        <dbReference type="ARBA" id="ARBA00022714"/>
    </source>
</evidence>
<evidence type="ECO:0000256" key="3">
    <source>
        <dbReference type="ARBA" id="ARBA00023002"/>
    </source>
</evidence>
<evidence type="ECO:0000256" key="5">
    <source>
        <dbReference type="ARBA" id="ARBA00023014"/>
    </source>
</evidence>
<gene>
    <name evidence="8" type="ORF">GCM10009668_30590</name>
</gene>
<dbReference type="Gene3D" id="3.90.380.10">
    <property type="entry name" value="Naphthalene 1,2-dioxygenase Alpha Subunit, Chain A, domain 1"/>
    <property type="match status" value="1"/>
</dbReference>
<dbReference type="InterPro" id="IPR050584">
    <property type="entry name" value="Cholesterol_7-desaturase"/>
</dbReference>
<evidence type="ECO:0000259" key="7">
    <source>
        <dbReference type="PROSITE" id="PS51296"/>
    </source>
</evidence>
<reference evidence="8 9" key="1">
    <citation type="journal article" date="2019" name="Int. J. Syst. Evol. Microbiol.">
        <title>The Global Catalogue of Microorganisms (GCM) 10K type strain sequencing project: providing services to taxonomists for standard genome sequencing and annotation.</title>
        <authorList>
            <consortium name="The Broad Institute Genomics Platform"/>
            <consortium name="The Broad Institute Genome Sequencing Center for Infectious Disease"/>
            <person name="Wu L."/>
            <person name="Ma J."/>
        </authorList>
    </citation>
    <scope>NUCLEOTIDE SEQUENCE [LARGE SCALE GENOMIC DNA]</scope>
    <source>
        <strain evidence="8 9">JCM 13008</strain>
    </source>
</reference>